<dbReference type="RefSeq" id="WP_090618459.1">
    <property type="nucleotide sequence ID" value="NZ_FOFD01000004.1"/>
</dbReference>
<proteinExistence type="predicted"/>
<dbReference type="OrthoDB" id="192242at2157"/>
<evidence type="ECO:0000313" key="2">
    <source>
        <dbReference type="Proteomes" id="UP000199114"/>
    </source>
</evidence>
<keyword evidence="2" id="KW-1185">Reference proteome</keyword>
<protein>
    <submittedName>
        <fullName evidence="1">Uncharacterized protein</fullName>
    </submittedName>
</protein>
<dbReference type="Proteomes" id="UP000199114">
    <property type="component" value="Unassembled WGS sequence"/>
</dbReference>
<evidence type="ECO:0000313" key="1">
    <source>
        <dbReference type="EMBL" id="SER08496.1"/>
    </source>
</evidence>
<dbReference type="AlphaFoldDB" id="A0A1H9LAN4"/>
<dbReference type="EMBL" id="FOFD01000004">
    <property type="protein sequence ID" value="SER08496.1"/>
    <property type="molecule type" value="Genomic_DNA"/>
</dbReference>
<dbReference type="STRING" id="1186196.SAMN04489841_2904"/>
<organism evidence="1 2">
    <name type="scientific">Natrinema salaciae</name>
    <dbReference type="NCBI Taxonomy" id="1186196"/>
    <lineage>
        <taxon>Archaea</taxon>
        <taxon>Methanobacteriati</taxon>
        <taxon>Methanobacteriota</taxon>
        <taxon>Stenosarchaea group</taxon>
        <taxon>Halobacteria</taxon>
        <taxon>Halobacteriales</taxon>
        <taxon>Natrialbaceae</taxon>
        <taxon>Natrinema</taxon>
    </lineage>
</organism>
<reference evidence="2" key="1">
    <citation type="submission" date="2016-10" db="EMBL/GenBank/DDBJ databases">
        <authorList>
            <person name="Varghese N."/>
            <person name="Submissions S."/>
        </authorList>
    </citation>
    <scope>NUCLEOTIDE SEQUENCE [LARGE SCALE GENOMIC DNA]</scope>
    <source>
        <strain evidence="2">DSM 25055</strain>
    </source>
</reference>
<accession>A0A1H9LAN4</accession>
<sequence length="122" mass="13638">MSRTGLERFGVVSPAIVREPTRDSEGIPVCPECCHPVVKSKGSQRVEKPDLVHVALAAAFDELITFGWRCERHPYEIVLPMRVGGEDASAFVDGWTGVQIRFSDEHVRHVATPEREVSERVE</sequence>
<name>A0A1H9LAN4_9EURY</name>
<gene>
    <name evidence="1" type="ORF">SAMN04489841_2904</name>
</gene>